<dbReference type="PROSITE" id="PS50097">
    <property type="entry name" value="BTB"/>
    <property type="match status" value="1"/>
</dbReference>
<evidence type="ECO:0000313" key="2">
    <source>
        <dbReference type="Proteomes" id="UP000046392"/>
    </source>
</evidence>
<dbReference type="Proteomes" id="UP000046392">
    <property type="component" value="Unplaced"/>
</dbReference>
<dbReference type="WBParaSite" id="SPAL_0000698325.1">
    <property type="protein sequence ID" value="SPAL_0000698325.1"/>
    <property type="gene ID" value="SPAL_0000698325"/>
</dbReference>
<accession>A0A0N5BM40</accession>
<dbReference type="CDD" id="cd18186">
    <property type="entry name" value="BTB_POZ_ZBTB_KLHL-like"/>
    <property type="match status" value="1"/>
</dbReference>
<sequence length="114" mass="13267">MWMYPEEKTVIKVGNTEIPVHRVIFCHQSPVFYNIFSSTSKKSQESVFEIKNFRFEVAKQWWEFDTDDASDIRHMASEASVPVLASEMLPIAAEYRLDRSKVIAEKYLCADLTI</sequence>
<dbReference type="InterPro" id="IPR000210">
    <property type="entry name" value="BTB/POZ_dom"/>
</dbReference>
<protein>
    <submittedName>
        <fullName evidence="3">BTB domain-containing protein</fullName>
    </submittedName>
</protein>
<dbReference type="Gene3D" id="3.30.710.10">
    <property type="entry name" value="Potassium Channel Kv1.1, Chain A"/>
    <property type="match status" value="1"/>
</dbReference>
<dbReference type="Pfam" id="PF00651">
    <property type="entry name" value="BTB"/>
    <property type="match status" value="1"/>
</dbReference>
<evidence type="ECO:0000259" key="1">
    <source>
        <dbReference type="PROSITE" id="PS50097"/>
    </source>
</evidence>
<proteinExistence type="predicted"/>
<dbReference type="InterPro" id="IPR011333">
    <property type="entry name" value="SKP1/BTB/POZ_sf"/>
</dbReference>
<dbReference type="AlphaFoldDB" id="A0A0N5BM40"/>
<keyword evidence="2" id="KW-1185">Reference proteome</keyword>
<evidence type="ECO:0000313" key="3">
    <source>
        <dbReference type="WBParaSite" id="SPAL_0000698325.1"/>
    </source>
</evidence>
<reference evidence="3" key="1">
    <citation type="submission" date="2017-02" db="UniProtKB">
        <authorList>
            <consortium name="WormBaseParasite"/>
        </authorList>
    </citation>
    <scope>IDENTIFICATION</scope>
</reference>
<dbReference type="SUPFAM" id="SSF54695">
    <property type="entry name" value="POZ domain"/>
    <property type="match status" value="1"/>
</dbReference>
<name>A0A0N5BM40_STREA</name>
<feature type="domain" description="BTB" evidence="1">
    <location>
        <begin position="7"/>
        <end position="74"/>
    </location>
</feature>
<organism evidence="2 3">
    <name type="scientific">Strongyloides papillosus</name>
    <name type="common">Intestinal threadworm</name>
    <dbReference type="NCBI Taxonomy" id="174720"/>
    <lineage>
        <taxon>Eukaryota</taxon>
        <taxon>Metazoa</taxon>
        <taxon>Ecdysozoa</taxon>
        <taxon>Nematoda</taxon>
        <taxon>Chromadorea</taxon>
        <taxon>Rhabditida</taxon>
        <taxon>Tylenchina</taxon>
        <taxon>Panagrolaimomorpha</taxon>
        <taxon>Strongyloidoidea</taxon>
        <taxon>Strongyloididae</taxon>
        <taxon>Strongyloides</taxon>
    </lineage>
</organism>